<gene>
    <name evidence="1" type="ORF">CAPTEDRAFT_71732</name>
</gene>
<dbReference type="OrthoDB" id="6265497at2759"/>
<reference evidence="2" key="3">
    <citation type="submission" date="2015-06" db="UniProtKB">
        <authorList>
            <consortium name="EnsemblMetazoa"/>
        </authorList>
    </citation>
    <scope>IDENTIFICATION</scope>
</reference>
<sequence length="55" mass="6113">LPNIIEATVLTGKARGLHVFIPKIPLIPSDTPFHFKRLQFPVNLSFSITINKSQG</sequence>
<dbReference type="GO" id="GO:0005657">
    <property type="term" value="C:replication fork"/>
    <property type="evidence" value="ECO:0007669"/>
    <property type="project" value="TreeGrafter"/>
</dbReference>
<reference evidence="1 3" key="2">
    <citation type="journal article" date="2013" name="Nature">
        <title>Insights into bilaterian evolution from three spiralian genomes.</title>
        <authorList>
            <person name="Simakov O."/>
            <person name="Marletaz F."/>
            <person name="Cho S.J."/>
            <person name="Edsinger-Gonzales E."/>
            <person name="Havlak P."/>
            <person name="Hellsten U."/>
            <person name="Kuo D.H."/>
            <person name="Larsson T."/>
            <person name="Lv J."/>
            <person name="Arendt D."/>
            <person name="Savage R."/>
            <person name="Osoegawa K."/>
            <person name="de Jong P."/>
            <person name="Grimwood J."/>
            <person name="Chapman J.A."/>
            <person name="Shapiro H."/>
            <person name="Aerts A."/>
            <person name="Otillar R.P."/>
            <person name="Terry A.Y."/>
            <person name="Boore J.L."/>
            <person name="Grigoriev I.V."/>
            <person name="Lindberg D.R."/>
            <person name="Seaver E.C."/>
            <person name="Weisblat D.A."/>
            <person name="Putnam N.H."/>
            <person name="Rokhsar D.S."/>
        </authorList>
    </citation>
    <scope>NUCLEOTIDE SEQUENCE</scope>
    <source>
        <strain evidence="1 3">I ESC-2004</strain>
    </source>
</reference>
<evidence type="ECO:0000313" key="1">
    <source>
        <dbReference type="EMBL" id="ELU14946.1"/>
    </source>
</evidence>
<evidence type="ECO:0008006" key="4">
    <source>
        <dbReference type="Google" id="ProtNLM"/>
    </source>
</evidence>
<dbReference type="PANTHER" id="PTHR23274">
    <property type="entry name" value="DNA HELICASE-RELATED"/>
    <property type="match status" value="1"/>
</dbReference>
<feature type="non-terminal residue" evidence="1">
    <location>
        <position position="1"/>
    </location>
</feature>
<dbReference type="EMBL" id="AMQN01038335">
    <property type="status" value="NOT_ANNOTATED_CDS"/>
    <property type="molecule type" value="Genomic_DNA"/>
</dbReference>
<dbReference type="GO" id="GO:0006260">
    <property type="term" value="P:DNA replication"/>
    <property type="evidence" value="ECO:0007669"/>
    <property type="project" value="TreeGrafter"/>
</dbReference>
<proteinExistence type="predicted"/>
<dbReference type="AlphaFoldDB" id="R7VF59"/>
<dbReference type="STRING" id="283909.R7VF59"/>
<evidence type="ECO:0000313" key="3">
    <source>
        <dbReference type="Proteomes" id="UP000014760"/>
    </source>
</evidence>
<dbReference type="Proteomes" id="UP000014760">
    <property type="component" value="Unassembled WGS sequence"/>
</dbReference>
<organism evidence="1">
    <name type="scientific">Capitella teleta</name>
    <name type="common">Polychaete worm</name>
    <dbReference type="NCBI Taxonomy" id="283909"/>
    <lineage>
        <taxon>Eukaryota</taxon>
        <taxon>Metazoa</taxon>
        <taxon>Spiralia</taxon>
        <taxon>Lophotrochozoa</taxon>
        <taxon>Annelida</taxon>
        <taxon>Polychaeta</taxon>
        <taxon>Sedentaria</taxon>
        <taxon>Scolecida</taxon>
        <taxon>Capitellidae</taxon>
        <taxon>Capitella</taxon>
    </lineage>
</organism>
<feature type="non-terminal residue" evidence="1">
    <location>
        <position position="55"/>
    </location>
</feature>
<dbReference type="HOGENOM" id="CLU_3074659_0_0_1"/>
<dbReference type="EMBL" id="KB294165">
    <property type="protein sequence ID" value="ELU14946.1"/>
    <property type="molecule type" value="Genomic_DNA"/>
</dbReference>
<dbReference type="PANTHER" id="PTHR23274:SF48">
    <property type="entry name" value="ATP-DEPENDENT DNA HELICASE"/>
    <property type="match status" value="1"/>
</dbReference>
<protein>
    <recommendedName>
        <fullName evidence="4">ATP-dependent DNA helicase</fullName>
    </recommendedName>
</protein>
<evidence type="ECO:0000313" key="2">
    <source>
        <dbReference type="EnsemblMetazoa" id="CapteP71732"/>
    </source>
</evidence>
<reference evidence="3" key="1">
    <citation type="submission" date="2012-12" db="EMBL/GenBank/DDBJ databases">
        <authorList>
            <person name="Hellsten U."/>
            <person name="Grimwood J."/>
            <person name="Chapman J.A."/>
            <person name="Shapiro H."/>
            <person name="Aerts A."/>
            <person name="Otillar R.P."/>
            <person name="Terry A.Y."/>
            <person name="Boore J.L."/>
            <person name="Simakov O."/>
            <person name="Marletaz F."/>
            <person name="Cho S.-J."/>
            <person name="Edsinger-Gonzales E."/>
            <person name="Havlak P."/>
            <person name="Kuo D.-H."/>
            <person name="Larsson T."/>
            <person name="Lv J."/>
            <person name="Arendt D."/>
            <person name="Savage R."/>
            <person name="Osoegawa K."/>
            <person name="de Jong P."/>
            <person name="Lindberg D.R."/>
            <person name="Seaver E.C."/>
            <person name="Weisblat D.A."/>
            <person name="Putnam N.H."/>
            <person name="Grigoriev I.V."/>
            <person name="Rokhsar D.S."/>
        </authorList>
    </citation>
    <scope>NUCLEOTIDE SEQUENCE</scope>
    <source>
        <strain evidence="3">I ESC-2004</strain>
    </source>
</reference>
<keyword evidence="3" id="KW-1185">Reference proteome</keyword>
<dbReference type="EnsemblMetazoa" id="CapteT71732">
    <property type="protein sequence ID" value="CapteP71732"/>
    <property type="gene ID" value="CapteG71732"/>
</dbReference>
<dbReference type="OMA" id="LIVHELM"/>
<name>R7VF59_CAPTE</name>
<accession>R7VF59</accession>